<sequence length="187" mass="21652">MEQSVIDFCRQVRVRSAEHQVALAILLEKDLFGVAVALLRLEIDSLIRVAFLCEQGASSQVSRLLMENTVNGEQWAILTADNRYSRITDREMVNLASKDCLWVNIIYSFGCKLIHLSNLHDYKVSDPLVKIADEKRLEIIKYLRQHHKYPDDEIDLPRLKAYLPKVMQKLVENVAYYVDKIESMNTL</sequence>
<name>A0ABR8DDM0_9NOST</name>
<keyword evidence="2" id="KW-1185">Reference proteome</keyword>
<proteinExistence type="predicted"/>
<accession>A0ABR8DDM0</accession>
<protein>
    <submittedName>
        <fullName evidence="1">Uncharacterized protein</fullName>
    </submittedName>
</protein>
<organism evidence="1 2">
    <name type="scientific">Anabaena azotica FACHB-119</name>
    <dbReference type="NCBI Taxonomy" id="947527"/>
    <lineage>
        <taxon>Bacteria</taxon>
        <taxon>Bacillati</taxon>
        <taxon>Cyanobacteriota</taxon>
        <taxon>Cyanophyceae</taxon>
        <taxon>Nostocales</taxon>
        <taxon>Nostocaceae</taxon>
        <taxon>Anabaena</taxon>
        <taxon>Anabaena azotica</taxon>
    </lineage>
</organism>
<comment type="caution">
    <text evidence="1">The sequence shown here is derived from an EMBL/GenBank/DDBJ whole genome shotgun (WGS) entry which is preliminary data.</text>
</comment>
<gene>
    <name evidence="1" type="ORF">H6G83_31440</name>
</gene>
<dbReference type="EMBL" id="JACJSG010000068">
    <property type="protein sequence ID" value="MBD2505066.1"/>
    <property type="molecule type" value="Genomic_DNA"/>
</dbReference>
<reference evidence="1 2" key="1">
    <citation type="journal article" date="2020" name="ISME J.">
        <title>Comparative genomics reveals insights into cyanobacterial evolution and habitat adaptation.</title>
        <authorList>
            <person name="Chen M.Y."/>
            <person name="Teng W.K."/>
            <person name="Zhao L."/>
            <person name="Hu C.X."/>
            <person name="Zhou Y.K."/>
            <person name="Han B.P."/>
            <person name="Song L.R."/>
            <person name="Shu W.S."/>
        </authorList>
    </citation>
    <scope>NUCLEOTIDE SEQUENCE [LARGE SCALE GENOMIC DNA]</scope>
    <source>
        <strain evidence="1 2">FACHB-119</strain>
    </source>
</reference>
<evidence type="ECO:0000313" key="1">
    <source>
        <dbReference type="EMBL" id="MBD2505066.1"/>
    </source>
</evidence>
<dbReference type="Proteomes" id="UP000661112">
    <property type="component" value="Unassembled WGS sequence"/>
</dbReference>
<evidence type="ECO:0000313" key="2">
    <source>
        <dbReference type="Proteomes" id="UP000661112"/>
    </source>
</evidence>
<dbReference type="RefSeq" id="WP_190479504.1">
    <property type="nucleotide sequence ID" value="NZ_JACJSG010000068.1"/>
</dbReference>